<dbReference type="Gene3D" id="3.30.420.10">
    <property type="entry name" value="Ribonuclease H-like superfamily/Ribonuclease H"/>
    <property type="match status" value="1"/>
</dbReference>
<keyword evidence="2" id="KW-1185">Reference proteome</keyword>
<dbReference type="Ensembl" id="ENSAPOT00000013140.1">
    <property type="protein sequence ID" value="ENSAPOP00000002619.1"/>
    <property type="gene ID" value="ENSAPOG00000004019.1"/>
</dbReference>
<evidence type="ECO:0000313" key="2">
    <source>
        <dbReference type="Proteomes" id="UP000257200"/>
    </source>
</evidence>
<evidence type="ECO:0000313" key="1">
    <source>
        <dbReference type="Ensembl" id="ENSAPOP00000002619.1"/>
    </source>
</evidence>
<name>A0A3Q1EGW8_9TELE</name>
<organism evidence="1 2">
    <name type="scientific">Acanthochromis polyacanthus</name>
    <name type="common">spiny chromis</name>
    <dbReference type="NCBI Taxonomy" id="80966"/>
    <lineage>
        <taxon>Eukaryota</taxon>
        <taxon>Metazoa</taxon>
        <taxon>Chordata</taxon>
        <taxon>Craniata</taxon>
        <taxon>Vertebrata</taxon>
        <taxon>Euteleostomi</taxon>
        <taxon>Actinopterygii</taxon>
        <taxon>Neopterygii</taxon>
        <taxon>Teleostei</taxon>
        <taxon>Neoteleostei</taxon>
        <taxon>Acanthomorphata</taxon>
        <taxon>Ovalentaria</taxon>
        <taxon>Pomacentridae</taxon>
        <taxon>Acanthochromis</taxon>
    </lineage>
</organism>
<dbReference type="AlphaFoldDB" id="A0A3Q1EGW8"/>
<dbReference type="GeneTree" id="ENSGT01140000285171"/>
<dbReference type="InParanoid" id="A0A3Q1EGW8"/>
<dbReference type="Proteomes" id="UP000257200">
    <property type="component" value="Unplaced"/>
</dbReference>
<reference evidence="1" key="1">
    <citation type="submission" date="2025-08" db="UniProtKB">
        <authorList>
            <consortium name="Ensembl"/>
        </authorList>
    </citation>
    <scope>IDENTIFICATION</scope>
</reference>
<reference evidence="1" key="2">
    <citation type="submission" date="2025-09" db="UniProtKB">
        <authorList>
            <consortium name="Ensembl"/>
        </authorList>
    </citation>
    <scope>IDENTIFICATION</scope>
</reference>
<sequence length="97" mass="10818">MISLFSSDGVQLVWHEPGHDCHSECILLTVRRGGGTVMAWGLFGNITLTDSTMNGCGYTKILADKMTPSQQKLGRKGKFQCYNDPKRCQNHTRVSKE</sequence>
<accession>A0A3Q1EGW8</accession>
<protein>
    <submittedName>
        <fullName evidence="1">Uncharacterized protein</fullName>
    </submittedName>
</protein>
<proteinExistence type="predicted"/>
<dbReference type="InterPro" id="IPR036397">
    <property type="entry name" value="RNaseH_sf"/>
</dbReference>
<dbReference type="STRING" id="80966.ENSAPOP00000002619"/>
<dbReference type="GO" id="GO:0003676">
    <property type="term" value="F:nucleic acid binding"/>
    <property type="evidence" value="ECO:0007669"/>
    <property type="project" value="InterPro"/>
</dbReference>